<protein>
    <submittedName>
        <fullName evidence="1">DgyrCDS11850</fullName>
    </submittedName>
</protein>
<comment type="caution">
    <text evidence="1">The sequence shown here is derived from an EMBL/GenBank/DDBJ whole genome shotgun (WGS) entry which is preliminary data.</text>
</comment>
<proteinExistence type="predicted"/>
<name>A0A7I8W4P7_9ANNE</name>
<evidence type="ECO:0000313" key="2">
    <source>
        <dbReference type="Proteomes" id="UP000549394"/>
    </source>
</evidence>
<dbReference type="Proteomes" id="UP000549394">
    <property type="component" value="Unassembled WGS sequence"/>
</dbReference>
<dbReference type="EMBL" id="CAJFCJ010000019">
    <property type="protein sequence ID" value="CAD5123509.1"/>
    <property type="molecule type" value="Genomic_DNA"/>
</dbReference>
<organism evidence="1 2">
    <name type="scientific">Dimorphilus gyrociliatus</name>
    <dbReference type="NCBI Taxonomy" id="2664684"/>
    <lineage>
        <taxon>Eukaryota</taxon>
        <taxon>Metazoa</taxon>
        <taxon>Spiralia</taxon>
        <taxon>Lophotrochozoa</taxon>
        <taxon>Annelida</taxon>
        <taxon>Polychaeta</taxon>
        <taxon>Polychaeta incertae sedis</taxon>
        <taxon>Dinophilidae</taxon>
        <taxon>Dimorphilus</taxon>
    </lineage>
</organism>
<accession>A0A7I8W4P7</accession>
<evidence type="ECO:0000313" key="1">
    <source>
        <dbReference type="EMBL" id="CAD5123509.1"/>
    </source>
</evidence>
<reference evidence="1 2" key="1">
    <citation type="submission" date="2020-08" db="EMBL/GenBank/DDBJ databases">
        <authorList>
            <person name="Hejnol A."/>
        </authorList>
    </citation>
    <scope>NUCLEOTIDE SEQUENCE [LARGE SCALE GENOMIC DNA]</scope>
</reference>
<sequence>MSNKQNINEMIYYALRKYAINSDHLNLNNNSLDLISDGNQFWITPEMMSDAILDFYPINIRKLANKLNKKLEELVQDGTLNRHPHQQSYCFADPDLNCGITWRNLENELEII</sequence>
<keyword evidence="2" id="KW-1185">Reference proteome</keyword>
<dbReference type="AlphaFoldDB" id="A0A7I8W4P7"/>
<gene>
    <name evidence="1" type="ORF">DGYR_LOCUS11184</name>
</gene>